<organism evidence="2 3">
    <name type="scientific">Scophthalmus maximus</name>
    <name type="common">Turbot</name>
    <name type="synonym">Psetta maxima</name>
    <dbReference type="NCBI Taxonomy" id="52904"/>
    <lineage>
        <taxon>Eukaryota</taxon>
        <taxon>Metazoa</taxon>
        <taxon>Chordata</taxon>
        <taxon>Craniata</taxon>
        <taxon>Vertebrata</taxon>
        <taxon>Euteleostomi</taxon>
        <taxon>Actinopterygii</taxon>
        <taxon>Neopterygii</taxon>
        <taxon>Teleostei</taxon>
        <taxon>Neoteleostei</taxon>
        <taxon>Acanthomorphata</taxon>
        <taxon>Carangaria</taxon>
        <taxon>Pleuronectiformes</taxon>
        <taxon>Pleuronectoidei</taxon>
        <taxon>Scophthalmidae</taxon>
        <taxon>Scophthalmus</taxon>
    </lineage>
</organism>
<sequence>MSEASPCRHTLLQSQGGGETMSYRHTRNKKQNTGLNGVKTQNAAFLKFFSFEVIGRATAVCGCQRGRGSAAECGTGGFRNMWKLKGRPGVTGIDDSETTVLLPEP</sequence>
<dbReference type="EMBL" id="VEVO01000013">
    <property type="protein sequence ID" value="KAF0032364.1"/>
    <property type="molecule type" value="Genomic_DNA"/>
</dbReference>
<dbReference type="AlphaFoldDB" id="A0A6A4SMN7"/>
<dbReference type="Proteomes" id="UP000438429">
    <property type="component" value="Unassembled WGS sequence"/>
</dbReference>
<proteinExistence type="predicted"/>
<evidence type="ECO:0000256" key="1">
    <source>
        <dbReference type="SAM" id="MobiDB-lite"/>
    </source>
</evidence>
<name>A0A6A4SMN7_SCOMX</name>
<reference evidence="2 3" key="1">
    <citation type="submission" date="2019-06" db="EMBL/GenBank/DDBJ databases">
        <title>Draft genomes of female and male turbot (Scophthalmus maximus).</title>
        <authorList>
            <person name="Xu H."/>
            <person name="Xu X.-W."/>
            <person name="Shao C."/>
            <person name="Chen S."/>
        </authorList>
    </citation>
    <scope>NUCLEOTIDE SEQUENCE [LARGE SCALE GENOMIC DNA]</scope>
    <source>
        <strain evidence="2">Ysfricsl-2016a</strain>
        <tissue evidence="2">Blood</tissue>
    </source>
</reference>
<protein>
    <submittedName>
        <fullName evidence="2">Uncharacterized protein</fullName>
    </submittedName>
</protein>
<comment type="caution">
    <text evidence="2">The sequence shown here is derived from an EMBL/GenBank/DDBJ whole genome shotgun (WGS) entry which is preliminary data.</text>
</comment>
<evidence type="ECO:0000313" key="2">
    <source>
        <dbReference type="EMBL" id="KAF0032364.1"/>
    </source>
</evidence>
<evidence type="ECO:0000313" key="3">
    <source>
        <dbReference type="Proteomes" id="UP000438429"/>
    </source>
</evidence>
<feature type="region of interest" description="Disordered" evidence="1">
    <location>
        <begin position="1"/>
        <end position="35"/>
    </location>
</feature>
<gene>
    <name evidence="2" type="ORF">F2P81_014654</name>
</gene>
<accession>A0A6A4SMN7</accession>